<accession>V4A0B4</accession>
<dbReference type="GeneID" id="20232872"/>
<sequence>ILTYISIQGLSPIYLSDLIETKKGLCTRSTTRKDLVVPKTLRAYPGDRAFSVAAPVLWNNLPKHVLRHTYLLVNTRIWRL</sequence>
<proteinExistence type="predicted"/>
<dbReference type="CTD" id="20232872"/>
<dbReference type="EMBL" id="KB203019">
    <property type="protein sequence ID" value="ESO86701.1"/>
    <property type="molecule type" value="Genomic_DNA"/>
</dbReference>
<evidence type="ECO:0000313" key="2">
    <source>
        <dbReference type="Proteomes" id="UP000030746"/>
    </source>
</evidence>
<organism evidence="1 2">
    <name type="scientific">Lottia gigantea</name>
    <name type="common">Giant owl limpet</name>
    <dbReference type="NCBI Taxonomy" id="225164"/>
    <lineage>
        <taxon>Eukaryota</taxon>
        <taxon>Metazoa</taxon>
        <taxon>Spiralia</taxon>
        <taxon>Lophotrochozoa</taxon>
        <taxon>Mollusca</taxon>
        <taxon>Gastropoda</taxon>
        <taxon>Patellogastropoda</taxon>
        <taxon>Lottioidea</taxon>
        <taxon>Lottiidae</taxon>
        <taxon>Lottia</taxon>
    </lineage>
</organism>
<dbReference type="AlphaFoldDB" id="V4A0B4"/>
<dbReference type="Proteomes" id="UP000030746">
    <property type="component" value="Unassembled WGS sequence"/>
</dbReference>
<evidence type="ECO:0000313" key="1">
    <source>
        <dbReference type="EMBL" id="ESO86701.1"/>
    </source>
</evidence>
<keyword evidence="2" id="KW-1185">Reference proteome</keyword>
<feature type="non-terminal residue" evidence="1">
    <location>
        <position position="1"/>
    </location>
</feature>
<protein>
    <submittedName>
        <fullName evidence="1">Uncharacterized protein</fullName>
    </submittedName>
</protein>
<gene>
    <name evidence="1" type="ORF">LOTGIDRAFT_128667</name>
</gene>
<dbReference type="RefSeq" id="XP_009062679.1">
    <property type="nucleotide sequence ID" value="XM_009064431.1"/>
</dbReference>
<reference evidence="1 2" key="1">
    <citation type="journal article" date="2013" name="Nature">
        <title>Insights into bilaterian evolution from three spiralian genomes.</title>
        <authorList>
            <person name="Simakov O."/>
            <person name="Marletaz F."/>
            <person name="Cho S.J."/>
            <person name="Edsinger-Gonzales E."/>
            <person name="Havlak P."/>
            <person name="Hellsten U."/>
            <person name="Kuo D.H."/>
            <person name="Larsson T."/>
            <person name="Lv J."/>
            <person name="Arendt D."/>
            <person name="Savage R."/>
            <person name="Osoegawa K."/>
            <person name="de Jong P."/>
            <person name="Grimwood J."/>
            <person name="Chapman J.A."/>
            <person name="Shapiro H."/>
            <person name="Aerts A."/>
            <person name="Otillar R.P."/>
            <person name="Terry A.Y."/>
            <person name="Boore J.L."/>
            <person name="Grigoriev I.V."/>
            <person name="Lindberg D.R."/>
            <person name="Seaver E.C."/>
            <person name="Weisblat D.A."/>
            <person name="Putnam N.H."/>
            <person name="Rokhsar D.S."/>
        </authorList>
    </citation>
    <scope>NUCLEOTIDE SEQUENCE [LARGE SCALE GENOMIC DNA]</scope>
</reference>
<dbReference type="KEGG" id="lgi:LOTGIDRAFT_128667"/>
<dbReference type="OrthoDB" id="6155763at2759"/>
<dbReference type="HOGENOM" id="CLU_2596952_0_0_1"/>
<name>V4A0B4_LOTGI</name>